<dbReference type="PIRSF" id="PIRSF016789">
    <property type="entry name" value="DUF454"/>
    <property type="match status" value="1"/>
</dbReference>
<evidence type="ECO:0000256" key="2">
    <source>
        <dbReference type="SAM" id="Phobius"/>
    </source>
</evidence>
<dbReference type="RefSeq" id="WP_118131227.1">
    <property type="nucleotide sequence ID" value="NZ_LMAZ01000004.1"/>
</dbReference>
<keyword evidence="4" id="KW-1185">Reference proteome</keyword>
<feature type="transmembrane region" description="Helical" evidence="2">
    <location>
        <begin position="95"/>
        <end position="113"/>
    </location>
</feature>
<protein>
    <recommendedName>
        <fullName evidence="1">Inner membrane protein</fullName>
    </recommendedName>
</protein>
<comment type="subcellular location">
    <subcellularLocation>
        <location evidence="1">Cell inner membrane</location>
        <topology evidence="1">Multi-pass membrane protein</topology>
    </subcellularLocation>
</comment>
<gene>
    <name evidence="3" type="ORF">ASB58_13345</name>
</gene>
<dbReference type="PANTHER" id="PTHR35813:SF1">
    <property type="entry name" value="INNER MEMBRANE PROTEIN YBAN"/>
    <property type="match status" value="1"/>
</dbReference>
<evidence type="ECO:0000313" key="3">
    <source>
        <dbReference type="EMBL" id="RGP53958.1"/>
    </source>
</evidence>
<keyword evidence="1 2" id="KW-0472">Membrane</keyword>
<dbReference type="Pfam" id="PF04304">
    <property type="entry name" value="DUF454"/>
    <property type="match status" value="1"/>
</dbReference>
<dbReference type="PANTHER" id="PTHR35813">
    <property type="entry name" value="INNER MEMBRANE PROTEIN YBAN"/>
    <property type="match status" value="1"/>
</dbReference>
<dbReference type="InterPro" id="IPR007401">
    <property type="entry name" value="DUF454"/>
</dbReference>
<organism evidence="3 4">
    <name type="scientific">Pseudomonas abyssi</name>
    <dbReference type="NCBI Taxonomy" id="170540"/>
    <lineage>
        <taxon>Bacteria</taxon>
        <taxon>Pseudomonadati</taxon>
        <taxon>Pseudomonadota</taxon>
        <taxon>Gammaproteobacteria</taxon>
        <taxon>Pseudomonadales</taxon>
        <taxon>Pseudomonadaceae</taxon>
        <taxon>Pseudomonas</taxon>
    </lineage>
</organism>
<reference evidence="3 4" key="1">
    <citation type="journal article" date="2018" name="Syst. Appl. Microbiol.">
        <title>Pseudomonas gallaeciensis sp. nov., isolated from crude-oil-contaminated intertidal sand samples after the Prestige oil spill.</title>
        <authorList>
            <person name="Mulet M."/>
            <person name="Sanchez D."/>
            <person name="Rodriguez A.C."/>
            <person name="Nogales B."/>
            <person name="Bosch R."/>
            <person name="Busquets A."/>
            <person name="Gomila M."/>
            <person name="Lalucat J."/>
            <person name="Garcia-Valdes E."/>
        </authorList>
    </citation>
    <scope>NUCLEOTIDE SEQUENCE [LARGE SCALE GENOMIC DNA]</scope>
    <source>
        <strain evidence="3 4">V113</strain>
    </source>
</reference>
<name>A0A395R1H2_9PSED</name>
<comment type="caution">
    <text evidence="3">The sequence shown here is derived from an EMBL/GenBank/DDBJ whole genome shotgun (WGS) entry which is preliminary data.</text>
</comment>
<dbReference type="GO" id="GO:0005886">
    <property type="term" value="C:plasma membrane"/>
    <property type="evidence" value="ECO:0007669"/>
    <property type="project" value="UniProtKB-SubCell"/>
</dbReference>
<dbReference type="AlphaFoldDB" id="A0A395R1H2"/>
<keyword evidence="1" id="KW-1003">Cell membrane</keyword>
<dbReference type="OrthoDB" id="9816293at2"/>
<keyword evidence="1" id="KW-0997">Cell inner membrane</keyword>
<keyword evidence="2" id="KW-1133">Transmembrane helix</keyword>
<accession>A0A395R1H2</accession>
<keyword evidence="2" id="KW-0812">Transmembrane</keyword>
<evidence type="ECO:0000313" key="4">
    <source>
        <dbReference type="Proteomes" id="UP000265411"/>
    </source>
</evidence>
<sequence>MTWLWRTLASLCVALGAIGIVVPGLPTTPFLLVAAWAGARGWPALEARLLAHPKYGPLIRDWRTRRAVPRRAKWAASAVMTSSVLALWLMPTPNWLRIGLPLFLLCVACWLWTRPEPNPQPQR</sequence>
<dbReference type="EMBL" id="LMAZ01000004">
    <property type="protein sequence ID" value="RGP53958.1"/>
    <property type="molecule type" value="Genomic_DNA"/>
</dbReference>
<dbReference type="Proteomes" id="UP000265411">
    <property type="component" value="Unassembled WGS sequence"/>
</dbReference>
<evidence type="ECO:0000256" key="1">
    <source>
        <dbReference type="PIRNR" id="PIRNR016789"/>
    </source>
</evidence>
<proteinExistence type="predicted"/>